<feature type="region of interest" description="Disordered" evidence="1">
    <location>
        <begin position="421"/>
        <end position="456"/>
    </location>
</feature>
<keyword evidence="2" id="KW-1133">Transmembrane helix</keyword>
<protein>
    <recommendedName>
        <fullName evidence="5">Signal protein PDZ</fullName>
    </recommendedName>
</protein>
<sequence>MGLFIYTLRSVSGAIVTPPLVFLLILLIMILHSKNKKVVTMQKIILGGSVNSSIELTLSQLVLGIIGGIIGSIILTSLGVVFSENSGISYLFVISILLMLIRPRLICFSYSGAILGGIVIIIKLINIFIPHSLGVFDLNIFYLAILIGVFHVIEGILVIVDGDRGAVPVFTNRDNKILGGYALKRYWALPIAIIIAMNGNNSMLSYMTESISNPDWWPLIKLPYGLALIAGSIISIVPFYMVLGYSSITFTKSKREKAISSGVHILAYGIILIASAQISRFGIIGEIFVVIFMPAAHELMLKLQADREKKQVAKFVSDEEGLVVLEMSADSRMREFGVDIQSKILSVNGKKINSEAEVYSILKENLYNAVLKIKDSHGMVKDIQFRHNKNTRLGILVVPRNVSKEDIVPVDGGNFKNVLNSLKGSEKGSENKVEYKIEKENDGKHDKDVKNKDNKM</sequence>
<dbReference type="Proteomes" id="UP000190973">
    <property type="component" value="Unassembled WGS sequence"/>
</dbReference>
<dbReference type="AlphaFoldDB" id="A0A1S8SDJ1"/>
<name>A0A1S8SDJ1_CLOBE</name>
<feature type="transmembrane region" description="Helical" evidence="2">
    <location>
        <begin position="186"/>
        <end position="204"/>
    </location>
</feature>
<feature type="compositionally biased region" description="Basic and acidic residues" evidence="1">
    <location>
        <begin position="424"/>
        <end position="456"/>
    </location>
</feature>
<keyword evidence="2" id="KW-0472">Membrane</keyword>
<gene>
    <name evidence="3" type="ORF">CLBCK_10450</name>
</gene>
<evidence type="ECO:0000256" key="1">
    <source>
        <dbReference type="SAM" id="MobiDB-lite"/>
    </source>
</evidence>
<dbReference type="RefSeq" id="WP_077837803.1">
    <property type="nucleotide sequence ID" value="NZ_JABTAE010000001.1"/>
</dbReference>
<accession>A0A1S8SDJ1</accession>
<feature type="transmembrane region" description="Helical" evidence="2">
    <location>
        <begin position="141"/>
        <end position="160"/>
    </location>
</feature>
<comment type="caution">
    <text evidence="3">The sequence shown here is derived from an EMBL/GenBank/DDBJ whole genome shotgun (WGS) entry which is preliminary data.</text>
</comment>
<evidence type="ECO:0000256" key="2">
    <source>
        <dbReference type="SAM" id="Phobius"/>
    </source>
</evidence>
<reference evidence="3 4" key="1">
    <citation type="submission" date="2016-05" db="EMBL/GenBank/DDBJ databases">
        <title>Microbial solvent formation.</title>
        <authorList>
            <person name="Poehlein A."/>
            <person name="Montoya Solano J.D."/>
            <person name="Flitsch S."/>
            <person name="Krabben P."/>
            <person name="Duerre P."/>
            <person name="Daniel R."/>
        </authorList>
    </citation>
    <scope>NUCLEOTIDE SEQUENCE [LARGE SCALE GENOMIC DNA]</scope>
    <source>
        <strain evidence="3 4">DSM 53</strain>
    </source>
</reference>
<feature type="transmembrane region" description="Helical" evidence="2">
    <location>
        <begin position="258"/>
        <end position="275"/>
    </location>
</feature>
<keyword evidence="2" id="KW-0812">Transmembrane</keyword>
<evidence type="ECO:0000313" key="3">
    <source>
        <dbReference type="EMBL" id="OOM63364.1"/>
    </source>
</evidence>
<feature type="transmembrane region" description="Helical" evidence="2">
    <location>
        <begin position="88"/>
        <end position="105"/>
    </location>
</feature>
<feature type="transmembrane region" description="Helical" evidence="2">
    <location>
        <begin position="12"/>
        <end position="31"/>
    </location>
</feature>
<feature type="transmembrane region" description="Helical" evidence="2">
    <location>
        <begin position="224"/>
        <end position="246"/>
    </location>
</feature>
<organism evidence="3 4">
    <name type="scientific">Clostridium beijerinckii</name>
    <name type="common">Clostridium MP</name>
    <dbReference type="NCBI Taxonomy" id="1520"/>
    <lineage>
        <taxon>Bacteria</taxon>
        <taxon>Bacillati</taxon>
        <taxon>Bacillota</taxon>
        <taxon>Clostridia</taxon>
        <taxon>Eubacteriales</taxon>
        <taxon>Clostridiaceae</taxon>
        <taxon>Clostridium</taxon>
    </lineage>
</organism>
<evidence type="ECO:0000313" key="4">
    <source>
        <dbReference type="Proteomes" id="UP000190973"/>
    </source>
</evidence>
<proteinExistence type="predicted"/>
<dbReference type="EMBL" id="LZZI01000013">
    <property type="protein sequence ID" value="OOM63364.1"/>
    <property type="molecule type" value="Genomic_DNA"/>
</dbReference>
<feature type="transmembrane region" description="Helical" evidence="2">
    <location>
        <begin position="112"/>
        <end position="129"/>
    </location>
</feature>
<feature type="transmembrane region" description="Helical" evidence="2">
    <location>
        <begin position="61"/>
        <end position="82"/>
    </location>
</feature>
<evidence type="ECO:0008006" key="5">
    <source>
        <dbReference type="Google" id="ProtNLM"/>
    </source>
</evidence>